<feature type="transmembrane region" description="Helical" evidence="1">
    <location>
        <begin position="76"/>
        <end position="98"/>
    </location>
</feature>
<feature type="transmembrane region" description="Helical" evidence="1">
    <location>
        <begin position="250"/>
        <end position="267"/>
    </location>
</feature>
<feature type="transmembrane region" description="Helical" evidence="1">
    <location>
        <begin position="279"/>
        <end position="296"/>
    </location>
</feature>
<feature type="transmembrane region" description="Helical" evidence="1">
    <location>
        <begin position="12"/>
        <end position="32"/>
    </location>
</feature>
<evidence type="ECO:0000313" key="5">
    <source>
        <dbReference type="Proteomes" id="UP001195941"/>
    </source>
</evidence>
<dbReference type="PANTHER" id="PTHR23028:SF53">
    <property type="entry name" value="ACYL_TRANSF_3 DOMAIN-CONTAINING PROTEIN"/>
    <property type="match status" value="1"/>
</dbReference>
<keyword evidence="4" id="KW-0808">Transferase</keyword>
<name>A0ABS5HNQ6_9RHOB</name>
<dbReference type="InterPro" id="IPR043968">
    <property type="entry name" value="SGNH"/>
</dbReference>
<keyword evidence="5" id="KW-1185">Reference proteome</keyword>
<evidence type="ECO:0000313" key="4">
    <source>
        <dbReference type="EMBL" id="MBR9650549.1"/>
    </source>
</evidence>
<dbReference type="Proteomes" id="UP001195941">
    <property type="component" value="Unassembled WGS sequence"/>
</dbReference>
<dbReference type="Pfam" id="PF19040">
    <property type="entry name" value="SGNH"/>
    <property type="match status" value="1"/>
</dbReference>
<organism evidence="4 5">
    <name type="scientific">Thalassovita aquimarina</name>
    <dbReference type="NCBI Taxonomy" id="2785917"/>
    <lineage>
        <taxon>Bacteria</taxon>
        <taxon>Pseudomonadati</taxon>
        <taxon>Pseudomonadota</taxon>
        <taxon>Alphaproteobacteria</taxon>
        <taxon>Rhodobacterales</taxon>
        <taxon>Roseobacteraceae</taxon>
        <taxon>Thalassovita</taxon>
    </lineage>
</organism>
<comment type="caution">
    <text evidence="4">The sequence shown here is derived from an EMBL/GenBank/DDBJ whole genome shotgun (WGS) entry which is preliminary data.</text>
</comment>
<keyword evidence="4" id="KW-0012">Acyltransferase</keyword>
<feature type="domain" description="Acyltransferase 3" evidence="2">
    <location>
        <begin position="8"/>
        <end position="328"/>
    </location>
</feature>
<dbReference type="PANTHER" id="PTHR23028">
    <property type="entry name" value="ACETYLTRANSFERASE"/>
    <property type="match status" value="1"/>
</dbReference>
<dbReference type="GO" id="GO:0016746">
    <property type="term" value="F:acyltransferase activity"/>
    <property type="evidence" value="ECO:0007669"/>
    <property type="project" value="UniProtKB-KW"/>
</dbReference>
<keyword evidence="1" id="KW-1133">Transmembrane helix</keyword>
<reference evidence="4 5" key="1">
    <citation type="journal article" date="2021" name="Arch. Microbiol.">
        <title>Thalassobius aquimarinus sp. nov., isolated from the Sea of Japan seashore.</title>
        <authorList>
            <person name="Kurilenko V.V."/>
            <person name="Romanenko L.A."/>
            <person name="Chernysheva N.Y."/>
            <person name="Velansky P.V."/>
            <person name="Tekutyeva L.A."/>
            <person name="Isaeva M.P."/>
            <person name="Mikhailov V.V."/>
        </authorList>
    </citation>
    <scope>NUCLEOTIDE SEQUENCE [LARGE SCALE GENOMIC DNA]</scope>
    <source>
        <strain evidence="4 5">KMM 8518</strain>
    </source>
</reference>
<evidence type="ECO:0000256" key="1">
    <source>
        <dbReference type="SAM" id="Phobius"/>
    </source>
</evidence>
<keyword evidence="1" id="KW-0812">Transmembrane</keyword>
<dbReference type="InterPro" id="IPR050879">
    <property type="entry name" value="Acyltransferase_3"/>
</dbReference>
<dbReference type="Pfam" id="PF01757">
    <property type="entry name" value="Acyl_transf_3"/>
    <property type="match status" value="1"/>
</dbReference>
<gene>
    <name evidence="4" type="ORF">IT775_05345</name>
</gene>
<evidence type="ECO:0000259" key="2">
    <source>
        <dbReference type="Pfam" id="PF01757"/>
    </source>
</evidence>
<feature type="transmembrane region" description="Helical" evidence="1">
    <location>
        <begin position="38"/>
        <end position="55"/>
    </location>
</feature>
<accession>A0ABS5HNQ6</accession>
<dbReference type="InterPro" id="IPR002656">
    <property type="entry name" value="Acyl_transf_3_dom"/>
</dbReference>
<dbReference type="RefSeq" id="WP_212700059.1">
    <property type="nucleotide sequence ID" value="NZ_JADMKU010000003.1"/>
</dbReference>
<protein>
    <submittedName>
        <fullName evidence="4">Acyltransferase</fullName>
    </submittedName>
</protein>
<feature type="transmembrane region" description="Helical" evidence="1">
    <location>
        <begin position="170"/>
        <end position="187"/>
    </location>
</feature>
<feature type="transmembrane region" description="Helical" evidence="1">
    <location>
        <begin position="226"/>
        <end position="244"/>
    </location>
</feature>
<feature type="transmembrane region" description="Helical" evidence="1">
    <location>
        <begin position="146"/>
        <end position="163"/>
    </location>
</feature>
<dbReference type="EMBL" id="JADMKU010000003">
    <property type="protein sequence ID" value="MBR9650549.1"/>
    <property type="molecule type" value="Genomic_DNA"/>
</dbReference>
<feature type="transmembrane region" description="Helical" evidence="1">
    <location>
        <begin position="346"/>
        <end position="369"/>
    </location>
</feature>
<feature type="transmembrane region" description="Helical" evidence="1">
    <location>
        <begin position="193"/>
        <end position="214"/>
    </location>
</feature>
<feature type="transmembrane region" description="Helical" evidence="1">
    <location>
        <begin position="316"/>
        <end position="334"/>
    </location>
</feature>
<feature type="domain" description="SGNH" evidence="3">
    <location>
        <begin position="397"/>
        <end position="654"/>
    </location>
</feature>
<evidence type="ECO:0000259" key="3">
    <source>
        <dbReference type="Pfam" id="PF19040"/>
    </source>
</evidence>
<keyword evidence="1" id="KW-0472">Membrane</keyword>
<sequence>MISSGYRPEIDGLRAIAVLSVVFYHFGVFGIAGGFVGVDIFFVISGFLIGGLLWSEQDRTGRISLRHFYLRRFKRLAPAFFVMALVVSAVAWVVLLPFEYREFGKSLIAATVYLSNVQFYREAGYFDAAAEEKPLLHTWSLAVEEQFYLFLPMLILLVGLIGWRRQLPHLLLGLFLLSLFSCVLLTADNHTATFFLFPFRAWELLAGVLLAVWGYQTRSDWNLHPALSYAGMTLVICGVVFVQSGPGFPGAWAVIPTLGTVLIILNGQHDNWINRVLRSGPAVFVGLISYSLYLWHWPVAVFSTYLRETYASPLEAAAWMALSGLLAVLSWRFVERPTRHARWPGLPLTLAAAGGASALTLAIGGAAFVRNGFPDRFPVEIRAHIDASGDFLQDWSRCETADSGALAGVETCAIGPAGNPEVLFWGDSHLRALMDGIAAEAMRMNTPGRIIWHAGCPPVFGVKKRESAATPAQDADCRADNARIRQALPSLGLREVVLIGRWSYYAEGQGVGLDESNKIRLLPEGKAQPELLRDLLRETVREIGSYARVHILRQIPEVPFYESWRSARRLAHGKAEGLEQSFSTPLSAVEDRQASSDPMVTELARTENASLLDPRPYLCDSEICSVWAGDRVIYFDNNHLTNAGAAVVAPVFRPAFGRVFERAEQ</sequence>
<proteinExistence type="predicted"/>